<keyword evidence="3" id="KW-0418">Kinase</keyword>
<reference evidence="3" key="1">
    <citation type="journal article" date="2018" name="Genome Biol.">
        <title>SKESA: strategic k-mer extension for scrupulous assemblies.</title>
        <authorList>
            <person name="Souvorov A."/>
            <person name="Agarwala R."/>
            <person name="Lipman D.J."/>
        </authorList>
    </citation>
    <scope>NUCLEOTIDE SEQUENCE</scope>
    <source>
        <strain evidence="3">CFSAN057139</strain>
    </source>
</reference>
<evidence type="ECO:0000259" key="2">
    <source>
        <dbReference type="SMART" id="SM00387"/>
    </source>
</evidence>
<dbReference type="Pfam" id="PF02518">
    <property type="entry name" value="HATPase_c"/>
    <property type="match status" value="1"/>
</dbReference>
<feature type="compositionally biased region" description="Basic and acidic residues" evidence="1">
    <location>
        <begin position="511"/>
        <end position="527"/>
    </location>
</feature>
<dbReference type="GO" id="GO:0016301">
    <property type="term" value="F:kinase activity"/>
    <property type="evidence" value="ECO:0007669"/>
    <property type="project" value="UniProtKB-KW"/>
</dbReference>
<dbReference type="InterPro" id="IPR043836">
    <property type="entry name" value="DHp"/>
</dbReference>
<accession>A0A704R1V9</accession>
<feature type="compositionally biased region" description="Polar residues" evidence="1">
    <location>
        <begin position="529"/>
        <end position="541"/>
    </location>
</feature>
<sequence>MQTRNLTFKARARTIEHLGKGQIADCPTAISELWKNSYDAYARDVALYTIDGDHPCGALIDNGCGMSVEQLVDNWLIVGTESKTKKKALSKEDRFGLPIRKTQGEKGIGRLSAAFLSPVTYLVTKRINSNFTALLIDWRLFENPYLSFEDIIIPSAEFESLDDANNILFELIKQLKVNIAFEENAEESEDQIFRRDAWARFSEDEKELSKFDDFITTQEKILKFCMSVNISSEIYSPWDDILRKTEDLDGGKHGTALFLLELGRELSLLTNTGDLAKDNAELIDIEQSLVDTLRGFVNPYVEIKHSFSYEIFSVRKNGYHRPILSQTDVFGKNDFDALEHTVVGKIDNKGWFRGRVKSFGEERGEVIIPSNISVSEKYGVGPFDIRIGTFEIMPKNTTHSEREHTNLEAKAKKYAGLMVFRDDLRVLPYGRVDNDFFQIEERRSLNAGRYYWSNRRIFGYIGISQDENRELKDKSGREGFIRNQAARELKNIVSDLLKVLADKYFGRESDERKEHLEQVKKERELRKAAQQQARKSTQKSFSEALKKQTPVLNDSLNNIINLKQKIDSANNMDINLIRDIDDELSNLDSIRVEIKTPTKPPKLGPYEDKYRDYRDKYNEFSAYVLQMKLIVNKLDSELNKLEPSQLAKRHLEKNQGIINSRLTKFISSITDKNNLLLSKWNSEVKEERSVYYSKCISLVDDVKDGSAVEQTLNLLDSIFIELTDSLTFKYQSILKGMDRLLEGVNLDSAFSMSEEERAYFEEKTRSLNALAQLGISVEILSHELEEMDALVSRGLNSLPTVAKEHPGYELALNAHKSLTQQIRFLSPLKISGYQSRQQITGKNIHDHIFKFFNDRFERQRVEIKFGDDFLKISIVDLPSRIYPVFINIINNALYWVCLSESRVIHIDCIGNLVIIANSGPAVDEDDIPKLFELFYSKRANGHGVGLYLCRENLSVAHHKIWYSNVNDGGPYLIRDGANFVLEFNGLEM</sequence>
<dbReference type="SUPFAM" id="SSF55874">
    <property type="entry name" value="ATPase domain of HSP90 chaperone/DNA topoisomerase II/histidine kinase"/>
    <property type="match status" value="2"/>
</dbReference>
<evidence type="ECO:0000313" key="3">
    <source>
        <dbReference type="EMBL" id="HAC8207438.1"/>
    </source>
</evidence>
<comment type="caution">
    <text evidence="3">The sequence shown here is derived from an EMBL/GenBank/DDBJ whole genome shotgun (WGS) entry which is preliminary data.</text>
</comment>
<dbReference type="Gene3D" id="3.30.565.10">
    <property type="entry name" value="Histidine kinase-like ATPase, C-terminal domain"/>
    <property type="match status" value="2"/>
</dbReference>
<organism evidence="3">
    <name type="scientific">Salmonella enterica</name>
    <name type="common">Salmonella choleraesuis</name>
    <dbReference type="NCBI Taxonomy" id="28901"/>
    <lineage>
        <taxon>Bacteria</taxon>
        <taxon>Pseudomonadati</taxon>
        <taxon>Pseudomonadota</taxon>
        <taxon>Gammaproteobacteria</taxon>
        <taxon>Enterobacterales</taxon>
        <taxon>Enterobacteriaceae</taxon>
        <taxon>Salmonella</taxon>
    </lineage>
</organism>
<reference evidence="3" key="2">
    <citation type="submission" date="2018-12" db="EMBL/GenBank/DDBJ databases">
        <authorList>
            <consortium name="NCBI Pathogen Detection Project"/>
        </authorList>
    </citation>
    <scope>NUCLEOTIDE SEQUENCE</scope>
    <source>
        <strain evidence="3">CFSAN057139</strain>
    </source>
</reference>
<name>A0A704R1V9_SALER</name>
<feature type="region of interest" description="Disordered" evidence="1">
    <location>
        <begin position="511"/>
        <end position="543"/>
    </location>
</feature>
<dbReference type="InterPro" id="IPR003594">
    <property type="entry name" value="HATPase_dom"/>
</dbReference>
<dbReference type="AlphaFoldDB" id="A0A704R1V9"/>
<dbReference type="SMART" id="SM00387">
    <property type="entry name" value="HATPase_c"/>
    <property type="match status" value="1"/>
</dbReference>
<gene>
    <name evidence="3" type="ORF">G0G76_20765</name>
</gene>
<protein>
    <submittedName>
        <fullName evidence="3">Histidine kinase</fullName>
    </submittedName>
</protein>
<dbReference type="Pfam" id="PF13589">
    <property type="entry name" value="HATPase_c_3"/>
    <property type="match status" value="1"/>
</dbReference>
<keyword evidence="3" id="KW-0808">Transferase</keyword>
<dbReference type="EMBL" id="DAAMUI010000022">
    <property type="protein sequence ID" value="HAC8207438.1"/>
    <property type="molecule type" value="Genomic_DNA"/>
</dbReference>
<feature type="domain" description="Histidine kinase/HSP90-like ATPase" evidence="2">
    <location>
        <begin position="876"/>
        <end position="987"/>
    </location>
</feature>
<proteinExistence type="predicted"/>
<dbReference type="Pfam" id="PF19191">
    <property type="entry name" value="HEF_HK"/>
    <property type="match status" value="1"/>
</dbReference>
<evidence type="ECO:0000256" key="1">
    <source>
        <dbReference type="SAM" id="MobiDB-lite"/>
    </source>
</evidence>
<dbReference type="InterPro" id="IPR036890">
    <property type="entry name" value="HATPase_C_sf"/>
</dbReference>